<organism evidence="3 4">
    <name type="scientific">Splendidivirga corallicola</name>
    <dbReference type="NCBI Taxonomy" id="3051826"/>
    <lineage>
        <taxon>Bacteria</taxon>
        <taxon>Pseudomonadati</taxon>
        <taxon>Bacteroidota</taxon>
        <taxon>Cytophagia</taxon>
        <taxon>Cytophagales</taxon>
        <taxon>Splendidivirgaceae</taxon>
        <taxon>Splendidivirga</taxon>
    </lineage>
</organism>
<keyword evidence="4" id="KW-1185">Reference proteome</keyword>
<protein>
    <submittedName>
        <fullName evidence="3">Histidine kinase</fullName>
    </submittedName>
</protein>
<feature type="transmembrane region" description="Helical" evidence="1">
    <location>
        <begin position="5"/>
        <end position="24"/>
    </location>
</feature>
<feature type="transmembrane region" description="Helical" evidence="1">
    <location>
        <begin position="73"/>
        <end position="97"/>
    </location>
</feature>
<evidence type="ECO:0000313" key="3">
    <source>
        <dbReference type="EMBL" id="MDN5204420.1"/>
    </source>
</evidence>
<dbReference type="GO" id="GO:0016301">
    <property type="term" value="F:kinase activity"/>
    <property type="evidence" value="ECO:0007669"/>
    <property type="project" value="UniProtKB-KW"/>
</dbReference>
<dbReference type="RefSeq" id="WP_346754443.1">
    <property type="nucleotide sequence ID" value="NZ_JAUJEA010000011.1"/>
</dbReference>
<dbReference type="EMBL" id="JAUJEA010000011">
    <property type="protein sequence ID" value="MDN5204420.1"/>
    <property type="molecule type" value="Genomic_DNA"/>
</dbReference>
<keyword evidence="1" id="KW-0472">Membrane</keyword>
<feature type="transmembrane region" description="Helical" evidence="1">
    <location>
        <begin position="117"/>
        <end position="135"/>
    </location>
</feature>
<dbReference type="Proteomes" id="UP001172082">
    <property type="component" value="Unassembled WGS sequence"/>
</dbReference>
<sequence length="350" mass="40858">MRITWVKFVVAPFVGLLLYSYLFFSQTGEFPNYFTELNWILLVIIVSLVIGVLLSLMSNLLNRVISWHSKISLRFLTQLVASIIIIGLISIGSTLIYMRIDGSYENLEFFWELYKDLGIKFMLLGFVVIVIYNIADFTFHSYNQYAIGQIQKVQLERKQLELQFEALKGQISPHYLFNCFNTISSLVYKDAKDAEIFIRRLVQTYQYILNTKNQKLIDLHREIEFVKAYNYLLKVRFEEAFQIKIDVPEHAMKTKLPPLTLQMLVENAVKHNVISDEHPLEVIICFNKANKLIVSNNKTPKMIQPDSHKVGLNNIRKRYGFFTNNVINVRDDKRFEVILPILDDVNLAIT</sequence>
<evidence type="ECO:0000256" key="1">
    <source>
        <dbReference type="SAM" id="Phobius"/>
    </source>
</evidence>
<dbReference type="InterPro" id="IPR010559">
    <property type="entry name" value="Sig_transdc_His_kin_internal"/>
</dbReference>
<dbReference type="Pfam" id="PF06580">
    <property type="entry name" value="His_kinase"/>
    <property type="match status" value="1"/>
</dbReference>
<dbReference type="InterPro" id="IPR050640">
    <property type="entry name" value="Bact_2-comp_sensor_kinase"/>
</dbReference>
<accession>A0ABT8KYE0</accession>
<keyword evidence="1" id="KW-0812">Transmembrane</keyword>
<comment type="caution">
    <text evidence="3">The sequence shown here is derived from an EMBL/GenBank/DDBJ whole genome shotgun (WGS) entry which is preliminary data.</text>
</comment>
<evidence type="ECO:0000259" key="2">
    <source>
        <dbReference type="Pfam" id="PF06580"/>
    </source>
</evidence>
<evidence type="ECO:0000313" key="4">
    <source>
        <dbReference type="Proteomes" id="UP001172082"/>
    </source>
</evidence>
<reference evidence="3" key="1">
    <citation type="submission" date="2023-06" db="EMBL/GenBank/DDBJ databases">
        <title>Genomic of Parafulvivirga corallium.</title>
        <authorList>
            <person name="Wang G."/>
        </authorList>
    </citation>
    <scope>NUCLEOTIDE SEQUENCE</scope>
    <source>
        <strain evidence="3">BMA10</strain>
    </source>
</reference>
<name>A0ABT8KYE0_9BACT</name>
<feature type="domain" description="Signal transduction histidine kinase internal region" evidence="2">
    <location>
        <begin position="163"/>
        <end position="240"/>
    </location>
</feature>
<gene>
    <name evidence="3" type="ORF">QQ008_23710</name>
</gene>
<dbReference type="PANTHER" id="PTHR34220">
    <property type="entry name" value="SENSOR HISTIDINE KINASE YPDA"/>
    <property type="match status" value="1"/>
</dbReference>
<proteinExistence type="predicted"/>
<keyword evidence="3" id="KW-0808">Transferase</keyword>
<feature type="transmembrane region" description="Helical" evidence="1">
    <location>
        <begin position="39"/>
        <end position="61"/>
    </location>
</feature>
<dbReference type="PANTHER" id="PTHR34220:SF7">
    <property type="entry name" value="SENSOR HISTIDINE KINASE YPDA"/>
    <property type="match status" value="1"/>
</dbReference>
<keyword evidence="3" id="KW-0418">Kinase</keyword>
<keyword evidence="1" id="KW-1133">Transmembrane helix</keyword>